<comment type="caution">
    <text evidence="4">The sequence shown here is derived from an EMBL/GenBank/DDBJ whole genome shotgun (WGS) entry which is preliminary data.</text>
</comment>
<keyword evidence="2" id="KW-0732">Signal</keyword>
<sequence>MKRAVLAVMGTVCGLVLLLSFKTHPAAGTGAVATTGAGADPGAASTPGTGSAGSGGKTRTVTGDTVDTRWGPVQVQVTLDDGKITKVQAVQLPSDNPRDLEINNFAVPQLEQEALSAQNSQIDMVSGATYTSQGYIQSLQSALDKAGK</sequence>
<dbReference type="AlphaFoldDB" id="A0A9W6W0E8"/>
<evidence type="ECO:0000259" key="3">
    <source>
        <dbReference type="SMART" id="SM00900"/>
    </source>
</evidence>
<evidence type="ECO:0000313" key="5">
    <source>
        <dbReference type="Proteomes" id="UP001165074"/>
    </source>
</evidence>
<evidence type="ECO:0000256" key="2">
    <source>
        <dbReference type="SAM" id="SignalP"/>
    </source>
</evidence>
<gene>
    <name evidence="4" type="ORF">Airi02_101560</name>
</gene>
<proteinExistence type="predicted"/>
<reference evidence="4" key="1">
    <citation type="submission" date="2023-03" db="EMBL/GenBank/DDBJ databases">
        <title>Actinoallomurus iriomotensis NBRC 103684.</title>
        <authorList>
            <person name="Ichikawa N."/>
            <person name="Sato H."/>
            <person name="Tonouchi N."/>
        </authorList>
    </citation>
    <scope>NUCLEOTIDE SEQUENCE</scope>
    <source>
        <strain evidence="4">NBRC 103684</strain>
    </source>
</reference>
<dbReference type="GO" id="GO:0016020">
    <property type="term" value="C:membrane"/>
    <property type="evidence" value="ECO:0007669"/>
    <property type="project" value="InterPro"/>
</dbReference>
<evidence type="ECO:0000313" key="4">
    <source>
        <dbReference type="EMBL" id="GLY92228.1"/>
    </source>
</evidence>
<dbReference type="InterPro" id="IPR007329">
    <property type="entry name" value="FMN-bd"/>
</dbReference>
<evidence type="ECO:0000256" key="1">
    <source>
        <dbReference type="SAM" id="MobiDB-lite"/>
    </source>
</evidence>
<organism evidence="4 5">
    <name type="scientific">Actinoallomurus iriomotensis</name>
    <dbReference type="NCBI Taxonomy" id="478107"/>
    <lineage>
        <taxon>Bacteria</taxon>
        <taxon>Bacillati</taxon>
        <taxon>Actinomycetota</taxon>
        <taxon>Actinomycetes</taxon>
        <taxon>Streptosporangiales</taxon>
        <taxon>Thermomonosporaceae</taxon>
        <taxon>Actinoallomurus</taxon>
    </lineage>
</organism>
<dbReference type="RefSeq" id="WP_285584273.1">
    <property type="nucleotide sequence ID" value="NZ_BSTK01000026.1"/>
</dbReference>
<accession>A0A9W6W0E8</accession>
<dbReference type="Pfam" id="PF04205">
    <property type="entry name" value="FMN_bind"/>
    <property type="match status" value="1"/>
</dbReference>
<keyword evidence="5" id="KW-1185">Reference proteome</keyword>
<dbReference type="SMART" id="SM00900">
    <property type="entry name" value="FMN_bind"/>
    <property type="match status" value="1"/>
</dbReference>
<dbReference type="EMBL" id="BSTK01000026">
    <property type="protein sequence ID" value="GLY92228.1"/>
    <property type="molecule type" value="Genomic_DNA"/>
</dbReference>
<name>A0A9W6W0E8_9ACTN</name>
<protein>
    <submittedName>
        <fullName evidence="4">FMN-binding protein</fullName>
    </submittedName>
</protein>
<feature type="signal peptide" evidence="2">
    <location>
        <begin position="1"/>
        <end position="25"/>
    </location>
</feature>
<feature type="chain" id="PRO_5040769115" evidence="2">
    <location>
        <begin position="26"/>
        <end position="148"/>
    </location>
</feature>
<feature type="compositionally biased region" description="Low complexity" evidence="1">
    <location>
        <begin position="36"/>
        <end position="49"/>
    </location>
</feature>
<feature type="region of interest" description="Disordered" evidence="1">
    <location>
        <begin position="36"/>
        <end position="66"/>
    </location>
</feature>
<dbReference type="Gene3D" id="3.90.1010.20">
    <property type="match status" value="1"/>
</dbReference>
<dbReference type="GO" id="GO:0010181">
    <property type="term" value="F:FMN binding"/>
    <property type="evidence" value="ECO:0007669"/>
    <property type="project" value="InterPro"/>
</dbReference>
<feature type="compositionally biased region" description="Low complexity" evidence="1">
    <location>
        <begin position="57"/>
        <end position="66"/>
    </location>
</feature>
<dbReference type="Proteomes" id="UP001165074">
    <property type="component" value="Unassembled WGS sequence"/>
</dbReference>
<feature type="domain" description="FMN-binding" evidence="3">
    <location>
        <begin position="68"/>
        <end position="146"/>
    </location>
</feature>